<gene>
    <name evidence="2" type="ORF">BCT49_00195</name>
</gene>
<feature type="chain" id="PRO_5014705039" description="Conjugal transfer protein TraL" evidence="1">
    <location>
        <begin position="25"/>
        <end position="178"/>
    </location>
</feature>
<evidence type="ECO:0000313" key="2">
    <source>
        <dbReference type="EMBL" id="PMM78484.1"/>
    </source>
</evidence>
<evidence type="ECO:0008006" key="4">
    <source>
        <dbReference type="Google" id="ProtNLM"/>
    </source>
</evidence>
<reference evidence="3" key="1">
    <citation type="submission" date="2016-07" db="EMBL/GenBank/DDBJ databases">
        <title>Nontailed viruses are major unrecognized killers of bacteria in the ocean.</title>
        <authorList>
            <person name="Kauffman K."/>
            <person name="Hussain F."/>
            <person name="Yang J."/>
            <person name="Arevalo P."/>
            <person name="Brown J."/>
            <person name="Cutler M."/>
            <person name="Kelly L."/>
            <person name="Polz M.F."/>
        </authorList>
    </citation>
    <scope>NUCLEOTIDE SEQUENCE [LARGE SCALE GENOMIC DNA]</scope>
    <source>
        <strain evidence="3">10N.261.46.F8</strain>
    </source>
</reference>
<organism evidence="2 3">
    <name type="scientific">Vibrio lentus</name>
    <dbReference type="NCBI Taxonomy" id="136468"/>
    <lineage>
        <taxon>Bacteria</taxon>
        <taxon>Pseudomonadati</taxon>
        <taxon>Pseudomonadota</taxon>
        <taxon>Gammaproteobacteria</taxon>
        <taxon>Vibrionales</taxon>
        <taxon>Vibrionaceae</taxon>
        <taxon>Vibrio</taxon>
    </lineage>
</organism>
<name>A0A2N7KP41_9VIBR</name>
<protein>
    <recommendedName>
        <fullName evidence="4">Conjugal transfer protein TraL</fullName>
    </recommendedName>
</protein>
<dbReference type="AlphaFoldDB" id="A0A2N7KP41"/>
<comment type="caution">
    <text evidence="2">The sequence shown here is derived from an EMBL/GenBank/DDBJ whole genome shotgun (WGS) entry which is preliminary data.</text>
</comment>
<feature type="signal peptide" evidence="1">
    <location>
        <begin position="1"/>
        <end position="24"/>
    </location>
</feature>
<evidence type="ECO:0000313" key="3">
    <source>
        <dbReference type="Proteomes" id="UP000235406"/>
    </source>
</evidence>
<dbReference type="EMBL" id="MCZK01000002">
    <property type="protein sequence ID" value="PMM78484.1"/>
    <property type="molecule type" value="Genomic_DNA"/>
</dbReference>
<evidence type="ECO:0000256" key="1">
    <source>
        <dbReference type="SAM" id="SignalP"/>
    </source>
</evidence>
<accession>A0A2N7KP41</accession>
<proteinExistence type="predicted"/>
<keyword evidence="1" id="KW-0732">Signal</keyword>
<dbReference type="Proteomes" id="UP000235406">
    <property type="component" value="Unassembled WGS sequence"/>
</dbReference>
<sequence>MNNTRRAVLLSLLSGALLGTPALAYSDAECGIWMCMPTGFTTGCGEAKKAFKDRVKHFKSPLPSFMGCMVDSGTDSSQASEITSREGRAAYSPRYEECVSWGHSFKGEKVCSAWRPVPSKLYKDQSCVTSRDTSHRTPTQCTATYEYTEMWMDGQRYGEPYFYNHNGDTITADVIIEN</sequence>